<keyword evidence="1" id="KW-0812">Transmembrane</keyword>
<accession>A0A159D796</accession>
<organism evidence="2 3">
    <name type="scientific">Free State vervet virus</name>
    <dbReference type="NCBI Taxonomy" id="1737586"/>
    <lineage>
        <taxon>Viruses</taxon>
        <taxon>Riboviria</taxon>
        <taxon>Orthornavirae</taxon>
        <taxon>Pisuviricota</taxon>
        <taxon>Pisoniviricetes</taxon>
        <taxon>Nidovirales</taxon>
        <taxon>Arnidovirineae</taxon>
        <taxon>Arteriviridae</taxon>
        <taxon>Simarterivirinae</taxon>
        <taxon>Epsilonarterivirus</taxon>
        <taxon>Sheartevirus</taxon>
        <taxon>Epsilonarterivirus safriver</taxon>
    </lineage>
</organism>
<name>A0A159D796_9NIDO</name>
<keyword evidence="1" id="KW-0472">Membrane</keyword>
<reference evidence="2 3" key="1">
    <citation type="journal article" date="2016" name="J. Virol.">
        <title>Arteriviruses, Pegiviruses, and Lentiviruses Are Common among Wild African Monkeys.</title>
        <authorList>
            <person name="Bailey A."/>
            <person name="Heimbruch K."/>
        </authorList>
    </citation>
    <scope>NUCLEOTIDE SEQUENCE [LARGE SCALE GENOMIC DNA]</scope>
    <source>
        <strain evidence="2">VSAA2003</strain>
    </source>
</reference>
<keyword evidence="1" id="KW-1133">Transmembrane helix</keyword>
<dbReference type="Proteomes" id="UP000100857">
    <property type="component" value="Genome"/>
</dbReference>
<dbReference type="EMBL" id="KR862303">
    <property type="protein sequence ID" value="ALS54244.1"/>
    <property type="molecule type" value="Genomic_RNA"/>
</dbReference>
<evidence type="ECO:0000313" key="3">
    <source>
        <dbReference type="Proteomes" id="UP000100857"/>
    </source>
</evidence>
<evidence type="ECO:0000256" key="1">
    <source>
        <dbReference type="SAM" id="Phobius"/>
    </source>
</evidence>
<proteinExistence type="predicted"/>
<sequence length="155" mass="16584">MGPSSIFAVLSLSSLLCSVHGYCFVFPDPDIHVQVFLNYTTCHMQGSIIAGYQSLGGCETFKHNQFSGTFHPLSLNYSTAAPVGAVVIGLSLLSHIHQNCSWSGHHYCCSQYSLPSFPAAALPLPHLVLLAGTAIISGIMSACLAARSRYTMYLA</sequence>
<feature type="transmembrane region" description="Helical" evidence="1">
    <location>
        <begin position="124"/>
        <end position="146"/>
    </location>
</feature>
<protein>
    <submittedName>
        <fullName evidence="2">GP3 protein</fullName>
    </submittedName>
</protein>
<evidence type="ECO:0000313" key="2">
    <source>
        <dbReference type="EMBL" id="ALS54244.1"/>
    </source>
</evidence>